<sequence>HAFATRIFGPPTMTGFTALFKNSAAASTAASKPILLLNLGEMKNGTGSRLKVGCGIPGKLQLMLI</sequence>
<feature type="non-terminal residue" evidence="1">
    <location>
        <position position="1"/>
    </location>
</feature>
<proteinExistence type="predicted"/>
<evidence type="ECO:0000313" key="1">
    <source>
        <dbReference type="EMBL" id="JAP07710.1"/>
    </source>
</evidence>
<dbReference type="AlphaFoldDB" id="A0A0V0GI68"/>
<organism evidence="1">
    <name type="scientific">Solanum chacoense</name>
    <name type="common">Chaco potato</name>
    <dbReference type="NCBI Taxonomy" id="4108"/>
    <lineage>
        <taxon>Eukaryota</taxon>
        <taxon>Viridiplantae</taxon>
        <taxon>Streptophyta</taxon>
        <taxon>Embryophyta</taxon>
        <taxon>Tracheophyta</taxon>
        <taxon>Spermatophyta</taxon>
        <taxon>Magnoliopsida</taxon>
        <taxon>eudicotyledons</taxon>
        <taxon>Gunneridae</taxon>
        <taxon>Pentapetalae</taxon>
        <taxon>asterids</taxon>
        <taxon>lamiids</taxon>
        <taxon>Solanales</taxon>
        <taxon>Solanaceae</taxon>
        <taxon>Solanoideae</taxon>
        <taxon>Solaneae</taxon>
        <taxon>Solanum</taxon>
    </lineage>
</organism>
<name>A0A0V0GI68_SOLCH</name>
<accession>A0A0V0GI68</accession>
<reference evidence="1" key="1">
    <citation type="submission" date="2015-12" db="EMBL/GenBank/DDBJ databases">
        <title>Gene expression during late stages of embryo sac development: a critical building block for successful pollen-pistil interactions.</title>
        <authorList>
            <person name="Liu Y."/>
            <person name="Joly V."/>
            <person name="Sabar M."/>
            <person name="Matton D.P."/>
        </authorList>
    </citation>
    <scope>NUCLEOTIDE SEQUENCE</scope>
</reference>
<protein>
    <submittedName>
        <fullName evidence="1">Putative ovule protein</fullName>
    </submittedName>
</protein>
<dbReference type="EMBL" id="GEDG01038201">
    <property type="protein sequence ID" value="JAP07710.1"/>
    <property type="molecule type" value="Transcribed_RNA"/>
</dbReference>